<dbReference type="Proteomes" id="UP000272015">
    <property type="component" value="Unassembled WGS sequence"/>
</dbReference>
<organism evidence="3 4">
    <name type="scientific">Cryobacterium melibiosiphilum</name>
    <dbReference type="NCBI Taxonomy" id="995039"/>
    <lineage>
        <taxon>Bacteria</taxon>
        <taxon>Bacillati</taxon>
        <taxon>Actinomycetota</taxon>
        <taxon>Actinomycetes</taxon>
        <taxon>Micrococcales</taxon>
        <taxon>Microbacteriaceae</taxon>
        <taxon>Cryobacterium</taxon>
    </lineage>
</organism>
<accession>A0A3A5MRE2</accession>
<evidence type="ECO:0000256" key="1">
    <source>
        <dbReference type="SAM" id="MobiDB-lite"/>
    </source>
</evidence>
<evidence type="ECO:0000313" key="3">
    <source>
        <dbReference type="EMBL" id="RJT89593.1"/>
    </source>
</evidence>
<evidence type="ECO:0000256" key="2">
    <source>
        <dbReference type="SAM" id="Phobius"/>
    </source>
</evidence>
<keyword evidence="2" id="KW-0472">Membrane</keyword>
<dbReference type="OrthoDB" id="3695950at2"/>
<dbReference type="AlphaFoldDB" id="A0A3A5MRE2"/>
<dbReference type="RefSeq" id="WP_119973318.1">
    <property type="nucleotide sequence ID" value="NZ_JBHSQA010000021.1"/>
</dbReference>
<protein>
    <recommendedName>
        <fullName evidence="5">Capsular polysaccharide biosynthesis protein</fullName>
    </recommendedName>
</protein>
<keyword evidence="4" id="KW-1185">Reference proteome</keyword>
<evidence type="ECO:0000313" key="4">
    <source>
        <dbReference type="Proteomes" id="UP000272015"/>
    </source>
</evidence>
<comment type="caution">
    <text evidence="3">The sequence shown here is derived from an EMBL/GenBank/DDBJ whole genome shotgun (WGS) entry which is preliminary data.</text>
</comment>
<evidence type="ECO:0008006" key="5">
    <source>
        <dbReference type="Google" id="ProtNLM"/>
    </source>
</evidence>
<keyword evidence="2" id="KW-0812">Transmembrane</keyword>
<name>A0A3A5MRE2_9MICO</name>
<sequence length="258" mass="26225">MNLRDLTHIVFRRWLLVLLGVLVTGGVCYGLFTTVPVSYVARTSLVMLPPATVVQGGNPFLYLGGLGQALDVLTRKINADEVAKPIEASYPDAAFTAMADSATSGPILLVEGTAPTAADALAVTEAAVNAAPGALSSLQTGLSVPAPARITLEPLSVDEKPTVNFRNRVQAIGAAAAAGLIATLLLAAYRDGRVRARRDGDGLPSVALVGAVPTEAAALTATTHTAAVAGPTGPPASAGAITPTRSKSARPPAEPVHR</sequence>
<reference evidence="3 4" key="1">
    <citation type="submission" date="2018-09" db="EMBL/GenBank/DDBJ databases">
        <title>Novel species of Cryobacterium.</title>
        <authorList>
            <person name="Liu Q."/>
            <person name="Xin Y.-H."/>
        </authorList>
    </citation>
    <scope>NUCLEOTIDE SEQUENCE [LARGE SCALE GENOMIC DNA]</scope>
    <source>
        <strain evidence="3 4">Hh39</strain>
    </source>
</reference>
<feature type="region of interest" description="Disordered" evidence="1">
    <location>
        <begin position="225"/>
        <end position="258"/>
    </location>
</feature>
<dbReference type="EMBL" id="QZVS01000071">
    <property type="protein sequence ID" value="RJT89593.1"/>
    <property type="molecule type" value="Genomic_DNA"/>
</dbReference>
<keyword evidence="2" id="KW-1133">Transmembrane helix</keyword>
<feature type="transmembrane region" description="Helical" evidence="2">
    <location>
        <begin position="169"/>
        <end position="189"/>
    </location>
</feature>
<gene>
    <name evidence="3" type="ORF">D6T64_06425</name>
</gene>
<proteinExistence type="predicted"/>
<feature type="compositionally biased region" description="Low complexity" evidence="1">
    <location>
        <begin position="225"/>
        <end position="244"/>
    </location>
</feature>